<dbReference type="InterPro" id="IPR004017">
    <property type="entry name" value="Cys_rich_dom"/>
</dbReference>
<name>A0A1H2J778_9BACT</name>
<sequence length="726" mass="81753">MNPLFMSLLLIVGLAIFSRTMYYKIRLMMALEPADRANQIKKRIKNMVIIALGQKRLVGRKKELAAGIMHAFIFWGFCVLLIRSLNLYGEGFVKGFQLPFFGDGSILGYLYIALKDIMEAIVLLMAGYAIYRRAIVKPERLHNTWEAYFVLGMIVVLMISDLLIDGARYNLINLHNNPEHLHFLNNPQYGSEFLWTPVAVGAASLISWTSAGTNQVILTSMFWLHIITQLTFLNFLPLGKHFHVITSLPNVFLKNLGYPHEKIKLLDLEDESVWEDESLGVNHIHQLNWKQGLDLYTCTECGRCKDVCPAYITDKPLNLYDFNDSLKHELYDNASNIIQRGKLAVTGTAFGVMVTSFLNTIIKATKLPVTLQKNENAEPTDEIKAQMAELNSKKTLVGDVISEDTLWACTTCRACEQVCPVTIEHVPRIIAMRQGQTLMAEAYPKELNVALKGLERNGNPWGIGYDKRADWAEGLGVKTMAEDPNVDYLLWVGCAGSFDDRTKKVSASLVKILQNACISFAILGVEEKCTGDFARRVGNEMLYQMMAQENIETLNRYKVKKIIAACPHCLNALKHDYPQLGGNYEVIHHTEFIEKLVKSGRITLNKSLEGSLTYHDPCYLGRYNEVYDQPRSLLQSISKDGLTELDRNGKESFCCGAGGGRMWMEETIGKRINIERAEEIVGQNAPNVAVACPFCLTMLEDGMKELGKEEEVKTQDICELVANNMI</sequence>
<dbReference type="RefSeq" id="WP_092236617.1">
    <property type="nucleotide sequence ID" value="NZ_FNLL01000011.1"/>
</dbReference>
<dbReference type="GO" id="GO:0005886">
    <property type="term" value="C:plasma membrane"/>
    <property type="evidence" value="ECO:0007669"/>
    <property type="project" value="TreeGrafter"/>
</dbReference>
<proteinExistence type="predicted"/>
<keyword evidence="2" id="KW-0479">Metal-binding</keyword>
<feature type="transmembrane region" description="Helical" evidence="6">
    <location>
        <begin position="106"/>
        <end position="131"/>
    </location>
</feature>
<keyword evidence="1" id="KW-0004">4Fe-4S</keyword>
<feature type="domain" description="4Fe-4S ferredoxin-type" evidence="7">
    <location>
        <begin position="289"/>
        <end position="318"/>
    </location>
</feature>
<dbReference type="PANTHER" id="PTHR43255">
    <property type="entry name" value="IRON-SULFUR-BINDING OXIDOREDUCTASE FADF-RELATED-RELATED"/>
    <property type="match status" value="1"/>
</dbReference>
<keyword evidence="6" id="KW-0472">Membrane</keyword>
<keyword evidence="6" id="KW-1133">Transmembrane helix</keyword>
<dbReference type="Gene3D" id="1.10.1060.10">
    <property type="entry name" value="Alpha-helical ferredoxin"/>
    <property type="match status" value="2"/>
</dbReference>
<feature type="transmembrane region" description="Helical" evidence="6">
    <location>
        <begin position="6"/>
        <end position="22"/>
    </location>
</feature>
<feature type="transmembrane region" description="Helical" evidence="6">
    <location>
        <begin position="64"/>
        <end position="86"/>
    </location>
</feature>
<dbReference type="InterPro" id="IPR036197">
    <property type="entry name" value="NarG-like_sf"/>
</dbReference>
<organism evidence="8 9">
    <name type="scientific">Desulfobacula phenolica</name>
    <dbReference type="NCBI Taxonomy" id="90732"/>
    <lineage>
        <taxon>Bacteria</taxon>
        <taxon>Pseudomonadati</taxon>
        <taxon>Thermodesulfobacteriota</taxon>
        <taxon>Desulfobacteria</taxon>
        <taxon>Desulfobacterales</taxon>
        <taxon>Desulfobacteraceae</taxon>
        <taxon>Desulfobacula</taxon>
    </lineage>
</organism>
<evidence type="ECO:0000259" key="7">
    <source>
        <dbReference type="PROSITE" id="PS51379"/>
    </source>
</evidence>
<dbReference type="Pfam" id="PF02754">
    <property type="entry name" value="CCG"/>
    <property type="match status" value="2"/>
</dbReference>
<evidence type="ECO:0000256" key="6">
    <source>
        <dbReference type="SAM" id="Phobius"/>
    </source>
</evidence>
<dbReference type="InterPro" id="IPR051460">
    <property type="entry name" value="HdrC_iron-sulfur_subunit"/>
</dbReference>
<keyword evidence="5" id="KW-0411">Iron-sulfur</keyword>
<dbReference type="InterPro" id="IPR017896">
    <property type="entry name" value="4Fe4S_Fe-S-bd"/>
</dbReference>
<keyword evidence="6" id="KW-0812">Transmembrane</keyword>
<dbReference type="Proteomes" id="UP000199608">
    <property type="component" value="Unassembled WGS sequence"/>
</dbReference>
<dbReference type="GO" id="GO:0046872">
    <property type="term" value="F:metal ion binding"/>
    <property type="evidence" value="ECO:0007669"/>
    <property type="project" value="UniProtKB-KW"/>
</dbReference>
<accession>A0A1H2J778</accession>
<evidence type="ECO:0000256" key="1">
    <source>
        <dbReference type="ARBA" id="ARBA00022485"/>
    </source>
</evidence>
<feature type="transmembrane region" description="Helical" evidence="6">
    <location>
        <begin position="216"/>
        <end position="236"/>
    </location>
</feature>
<evidence type="ECO:0000313" key="9">
    <source>
        <dbReference type="Proteomes" id="UP000199608"/>
    </source>
</evidence>
<feature type="transmembrane region" description="Helical" evidence="6">
    <location>
        <begin position="193"/>
        <end position="209"/>
    </location>
</feature>
<dbReference type="Gene3D" id="1.20.950.20">
    <property type="entry name" value="Transmembrane di-heme cytochromes, Chain C"/>
    <property type="match status" value="1"/>
</dbReference>
<gene>
    <name evidence="8" type="ORF">SAMN04487931_1115</name>
</gene>
<dbReference type="InterPro" id="IPR017900">
    <property type="entry name" value="4Fe4S_Fe_S_CS"/>
</dbReference>
<dbReference type="EMBL" id="FNLL01000011">
    <property type="protein sequence ID" value="SDU52277.1"/>
    <property type="molecule type" value="Genomic_DNA"/>
</dbReference>
<keyword evidence="9" id="KW-1185">Reference proteome</keyword>
<dbReference type="PANTHER" id="PTHR43255:SF1">
    <property type="entry name" value="IRON-SULFUR-BINDING OXIDOREDUCTASE FADF-RELATED"/>
    <property type="match status" value="1"/>
</dbReference>
<keyword evidence="4" id="KW-0408">Iron</keyword>
<protein>
    <submittedName>
        <fullName evidence="8">Fe-S oxidoreductase</fullName>
    </submittedName>
</protein>
<reference evidence="9" key="1">
    <citation type="submission" date="2016-10" db="EMBL/GenBank/DDBJ databases">
        <authorList>
            <person name="Varghese N."/>
            <person name="Submissions S."/>
        </authorList>
    </citation>
    <scope>NUCLEOTIDE SEQUENCE [LARGE SCALE GENOMIC DNA]</scope>
    <source>
        <strain evidence="9">DSM 3384</strain>
    </source>
</reference>
<dbReference type="PROSITE" id="PS00198">
    <property type="entry name" value="4FE4S_FER_1"/>
    <property type="match status" value="2"/>
</dbReference>
<evidence type="ECO:0000256" key="5">
    <source>
        <dbReference type="ARBA" id="ARBA00023014"/>
    </source>
</evidence>
<feature type="domain" description="4Fe-4S ferredoxin-type" evidence="7">
    <location>
        <begin position="399"/>
        <end position="428"/>
    </location>
</feature>
<evidence type="ECO:0000256" key="4">
    <source>
        <dbReference type="ARBA" id="ARBA00023004"/>
    </source>
</evidence>
<dbReference type="AlphaFoldDB" id="A0A1H2J778"/>
<feature type="transmembrane region" description="Helical" evidence="6">
    <location>
        <begin position="143"/>
        <end position="164"/>
    </location>
</feature>
<keyword evidence="3" id="KW-0560">Oxidoreductase</keyword>
<dbReference type="GO" id="GO:0051539">
    <property type="term" value="F:4 iron, 4 sulfur cluster binding"/>
    <property type="evidence" value="ECO:0007669"/>
    <property type="project" value="UniProtKB-KW"/>
</dbReference>
<evidence type="ECO:0000256" key="3">
    <source>
        <dbReference type="ARBA" id="ARBA00023002"/>
    </source>
</evidence>
<dbReference type="Pfam" id="PF13237">
    <property type="entry name" value="Fer4_10"/>
    <property type="match status" value="1"/>
</dbReference>
<dbReference type="SUPFAM" id="SSF103501">
    <property type="entry name" value="Respiratory nitrate reductase 1 gamma chain"/>
    <property type="match status" value="1"/>
</dbReference>
<dbReference type="GO" id="GO:0016491">
    <property type="term" value="F:oxidoreductase activity"/>
    <property type="evidence" value="ECO:0007669"/>
    <property type="project" value="UniProtKB-KW"/>
</dbReference>
<evidence type="ECO:0000313" key="8">
    <source>
        <dbReference type="EMBL" id="SDU52277.1"/>
    </source>
</evidence>
<evidence type="ECO:0000256" key="2">
    <source>
        <dbReference type="ARBA" id="ARBA00022723"/>
    </source>
</evidence>
<dbReference type="SUPFAM" id="SSF46548">
    <property type="entry name" value="alpha-helical ferredoxin"/>
    <property type="match status" value="1"/>
</dbReference>
<dbReference type="PROSITE" id="PS51379">
    <property type="entry name" value="4FE4S_FER_2"/>
    <property type="match status" value="2"/>
</dbReference>
<dbReference type="InterPro" id="IPR009051">
    <property type="entry name" value="Helical_ferredxn"/>
</dbReference>